<proteinExistence type="inferred from homology"/>
<dbReference type="InterPro" id="IPR005829">
    <property type="entry name" value="Sugar_transporter_CS"/>
</dbReference>
<evidence type="ECO:0000313" key="11">
    <source>
        <dbReference type="EMBL" id="MCQ8240487.1"/>
    </source>
</evidence>
<keyword evidence="3" id="KW-0813">Transport</keyword>
<keyword evidence="12" id="KW-1185">Reference proteome</keyword>
<dbReference type="PANTHER" id="PTHR43528">
    <property type="entry name" value="ALPHA-KETOGLUTARATE PERMEASE"/>
    <property type="match status" value="1"/>
</dbReference>
<evidence type="ECO:0000256" key="5">
    <source>
        <dbReference type="ARBA" id="ARBA00022692"/>
    </source>
</evidence>
<feature type="transmembrane region" description="Helical" evidence="9">
    <location>
        <begin position="337"/>
        <end position="362"/>
    </location>
</feature>
<dbReference type="RefSeq" id="WP_422919201.1">
    <property type="nucleotide sequence ID" value="NZ_JAMZEJ010000003.1"/>
</dbReference>
<protein>
    <submittedName>
        <fullName evidence="11">MFS transporter</fullName>
    </submittedName>
</protein>
<dbReference type="Gene3D" id="1.20.1250.20">
    <property type="entry name" value="MFS general substrate transporter like domains"/>
    <property type="match status" value="2"/>
</dbReference>
<feature type="transmembrane region" description="Helical" evidence="9">
    <location>
        <begin position="123"/>
        <end position="148"/>
    </location>
</feature>
<feature type="transmembrane region" description="Helical" evidence="9">
    <location>
        <begin position="96"/>
        <end position="117"/>
    </location>
</feature>
<feature type="domain" description="Major facilitator superfamily (MFS) profile" evidence="10">
    <location>
        <begin position="21"/>
        <end position="429"/>
    </location>
</feature>
<name>A0ABT1VVW8_9PROT</name>
<dbReference type="Pfam" id="PF07690">
    <property type="entry name" value="MFS_1"/>
    <property type="match status" value="1"/>
</dbReference>
<feature type="transmembrane region" description="Helical" evidence="9">
    <location>
        <begin position="169"/>
        <end position="187"/>
    </location>
</feature>
<evidence type="ECO:0000256" key="7">
    <source>
        <dbReference type="ARBA" id="ARBA00022989"/>
    </source>
</evidence>
<keyword evidence="6" id="KW-0769">Symport</keyword>
<comment type="similarity">
    <text evidence="2">Belongs to the major facilitator superfamily. Metabolite:H+ Symporter (MHS) family (TC 2.A.1.6) family.</text>
</comment>
<keyword evidence="7 9" id="KW-1133">Transmembrane helix</keyword>
<dbReference type="Proteomes" id="UP001524547">
    <property type="component" value="Unassembled WGS sequence"/>
</dbReference>
<keyword evidence="5 9" id="KW-0812">Transmembrane</keyword>
<feature type="transmembrane region" description="Helical" evidence="9">
    <location>
        <begin position="374"/>
        <end position="400"/>
    </location>
</feature>
<accession>A0ABT1VVW8</accession>
<reference evidence="11 12" key="1">
    <citation type="submission" date="2022-06" db="EMBL/GenBank/DDBJ databases">
        <title>Rhizosaccharibacter gen. nov. sp. nov. KSS12, endophytic bacteria isolated from sugarcane.</title>
        <authorList>
            <person name="Pitiwittayakul N."/>
        </authorList>
    </citation>
    <scope>NUCLEOTIDE SEQUENCE [LARGE SCALE GENOMIC DNA]</scope>
    <source>
        <strain evidence="11 12">KSS12</strain>
    </source>
</reference>
<evidence type="ECO:0000256" key="8">
    <source>
        <dbReference type="ARBA" id="ARBA00023136"/>
    </source>
</evidence>
<keyword evidence="8 9" id="KW-0472">Membrane</keyword>
<evidence type="ECO:0000256" key="2">
    <source>
        <dbReference type="ARBA" id="ARBA00008240"/>
    </source>
</evidence>
<evidence type="ECO:0000256" key="1">
    <source>
        <dbReference type="ARBA" id="ARBA00004651"/>
    </source>
</evidence>
<dbReference type="SUPFAM" id="SSF103473">
    <property type="entry name" value="MFS general substrate transporter"/>
    <property type="match status" value="1"/>
</dbReference>
<keyword evidence="4" id="KW-1003">Cell membrane</keyword>
<dbReference type="InterPro" id="IPR051084">
    <property type="entry name" value="H+-coupled_symporters"/>
</dbReference>
<sequence length="430" mass="44149">MSGIAAAASGDRAAGAGNRPRVFAAVCGNMLEVFDFIAYGTYAVAIGHAFFPAKSDFLSLLLSVSTFGIGFVTRPLGALLIGLLADRRGRRAGMSVSLGLMGLGSLMIAVLPPYAVLGPAAPLLLVLARLIQGIAWGGEAGPVTAYLLESAPPGRRGAFGAWQATSQSLAVLLSGAIGLVLTALVGAGAMAGWGWRVPFALGVLLVPLGLWLRSRMEEPGEAAATALPGERASSAAAEAWRARWLLFCGFLTLVAGTVSQYFLNYATSFALTVLHLPQAEALWPTVAAGVAGAAGAWWFGRLSDRFGSVPAMAVPRALLAVLIVPLLLLAMRRPDPLLFTVIVALVALLQVGGFAASVVALADALPARMRSTGFGLIYAVAISLFGGTAQTVFALLQHAAVGPVAIGWYLALVNAVAVPAAIGLGRRRAG</sequence>
<comment type="subcellular location">
    <subcellularLocation>
        <location evidence="1">Cell membrane</location>
        <topology evidence="1">Multi-pass membrane protein</topology>
    </subcellularLocation>
</comment>
<dbReference type="PROSITE" id="PS50850">
    <property type="entry name" value="MFS"/>
    <property type="match status" value="1"/>
</dbReference>
<feature type="transmembrane region" description="Helical" evidence="9">
    <location>
        <begin position="22"/>
        <end position="51"/>
    </location>
</feature>
<gene>
    <name evidence="11" type="ORF">NFI88_06465</name>
</gene>
<feature type="transmembrane region" description="Helical" evidence="9">
    <location>
        <begin position="282"/>
        <end position="300"/>
    </location>
</feature>
<evidence type="ECO:0000256" key="3">
    <source>
        <dbReference type="ARBA" id="ARBA00022448"/>
    </source>
</evidence>
<evidence type="ECO:0000313" key="12">
    <source>
        <dbReference type="Proteomes" id="UP001524547"/>
    </source>
</evidence>
<dbReference type="EMBL" id="JAMZEJ010000003">
    <property type="protein sequence ID" value="MCQ8240487.1"/>
    <property type="molecule type" value="Genomic_DNA"/>
</dbReference>
<evidence type="ECO:0000259" key="10">
    <source>
        <dbReference type="PROSITE" id="PS50850"/>
    </source>
</evidence>
<evidence type="ECO:0000256" key="6">
    <source>
        <dbReference type="ARBA" id="ARBA00022847"/>
    </source>
</evidence>
<feature type="transmembrane region" description="Helical" evidence="9">
    <location>
        <begin position="406"/>
        <end position="425"/>
    </location>
</feature>
<organism evidence="11 12">
    <name type="scientific">Rhizosaccharibacter radicis</name>
    <dbReference type="NCBI Taxonomy" id="2782605"/>
    <lineage>
        <taxon>Bacteria</taxon>
        <taxon>Pseudomonadati</taxon>
        <taxon>Pseudomonadota</taxon>
        <taxon>Alphaproteobacteria</taxon>
        <taxon>Acetobacterales</taxon>
        <taxon>Acetobacteraceae</taxon>
        <taxon>Rhizosaccharibacter</taxon>
    </lineage>
</organism>
<evidence type="ECO:0000256" key="9">
    <source>
        <dbReference type="SAM" id="Phobius"/>
    </source>
</evidence>
<dbReference type="InterPro" id="IPR011701">
    <property type="entry name" value="MFS"/>
</dbReference>
<evidence type="ECO:0000256" key="4">
    <source>
        <dbReference type="ARBA" id="ARBA00022475"/>
    </source>
</evidence>
<feature type="transmembrane region" description="Helical" evidence="9">
    <location>
        <begin position="57"/>
        <end position="84"/>
    </location>
</feature>
<comment type="caution">
    <text evidence="11">The sequence shown here is derived from an EMBL/GenBank/DDBJ whole genome shotgun (WGS) entry which is preliminary data.</text>
</comment>
<dbReference type="InterPro" id="IPR020846">
    <property type="entry name" value="MFS_dom"/>
</dbReference>
<dbReference type="InterPro" id="IPR036259">
    <property type="entry name" value="MFS_trans_sf"/>
</dbReference>
<feature type="transmembrane region" description="Helical" evidence="9">
    <location>
        <begin position="312"/>
        <end position="331"/>
    </location>
</feature>
<feature type="transmembrane region" description="Helical" evidence="9">
    <location>
        <begin position="193"/>
        <end position="212"/>
    </location>
</feature>
<dbReference type="PROSITE" id="PS00217">
    <property type="entry name" value="SUGAR_TRANSPORT_2"/>
    <property type="match status" value="1"/>
</dbReference>
<dbReference type="PANTHER" id="PTHR43528:SF3">
    <property type="entry name" value="CITRATE-PROTON SYMPORTER"/>
    <property type="match status" value="1"/>
</dbReference>
<feature type="transmembrane region" description="Helical" evidence="9">
    <location>
        <begin position="244"/>
        <end position="262"/>
    </location>
</feature>